<evidence type="ECO:0000256" key="3">
    <source>
        <dbReference type="ARBA" id="ARBA00012654"/>
    </source>
</evidence>
<dbReference type="PANTHER" id="PTHR30195:SF15">
    <property type="entry name" value="TYPE I RESTRICTION ENZYME HINDI ENDONUCLEASE SUBUNIT"/>
    <property type="match status" value="1"/>
</dbReference>
<dbReference type="Proteomes" id="UP000629098">
    <property type="component" value="Unassembled WGS sequence"/>
</dbReference>
<keyword evidence="7 13" id="KW-0255">Endonuclease</keyword>
<keyword evidence="9" id="KW-0067">ATP-binding</keyword>
<keyword evidence="5" id="KW-0547">Nucleotide-binding</keyword>
<dbReference type="Gene3D" id="3.40.50.300">
    <property type="entry name" value="P-loop containing nucleotide triphosphate hydrolases"/>
    <property type="match status" value="3"/>
</dbReference>
<evidence type="ECO:0000313" key="13">
    <source>
        <dbReference type="EMBL" id="MBD2777195.1"/>
    </source>
</evidence>
<accession>A0A8J7CH44</accession>
<dbReference type="InterPro" id="IPR014001">
    <property type="entry name" value="Helicase_ATP-bd"/>
</dbReference>
<dbReference type="GO" id="GO:0003677">
    <property type="term" value="F:DNA binding"/>
    <property type="evidence" value="ECO:0007669"/>
    <property type="project" value="UniProtKB-KW"/>
</dbReference>
<dbReference type="Pfam" id="PF18766">
    <property type="entry name" value="SWI2_SNF2"/>
    <property type="match status" value="2"/>
</dbReference>
<keyword evidence="10" id="KW-0238">DNA-binding</keyword>
<feature type="domain" description="Helicase ATP-binding" evidence="12">
    <location>
        <begin position="297"/>
        <end position="575"/>
    </location>
</feature>
<evidence type="ECO:0000256" key="11">
    <source>
        <dbReference type="SAM" id="MobiDB-lite"/>
    </source>
</evidence>
<dbReference type="PANTHER" id="PTHR30195">
    <property type="entry name" value="TYPE I SITE-SPECIFIC DEOXYRIBONUCLEASE PROTEIN SUBUNIT M AND R"/>
    <property type="match status" value="1"/>
</dbReference>
<dbReference type="GO" id="GO:0009307">
    <property type="term" value="P:DNA restriction-modification system"/>
    <property type="evidence" value="ECO:0007669"/>
    <property type="project" value="UniProtKB-KW"/>
</dbReference>
<dbReference type="InterPro" id="IPR040980">
    <property type="entry name" value="SWI2_SNF2"/>
</dbReference>
<evidence type="ECO:0000256" key="1">
    <source>
        <dbReference type="ARBA" id="ARBA00000851"/>
    </source>
</evidence>
<reference evidence="13" key="1">
    <citation type="submission" date="2020-09" db="EMBL/GenBank/DDBJ databases">
        <title>Iningainema tapete sp. nov. (Scytonemataceae, Cyanobacteria) from greenhouses in central Florida (USA) produces two types of nodularin with biosynthetic potential for microcystin-LR and anabaenopeptins.</title>
        <authorList>
            <person name="Berthold D.E."/>
            <person name="Lefler F.W."/>
            <person name="Huang I.-S."/>
            <person name="Abdulla H."/>
            <person name="Zimba P.V."/>
            <person name="Laughinghouse H.D. IV."/>
        </authorList>
    </citation>
    <scope>NUCLEOTIDE SEQUENCE</scope>
    <source>
        <strain evidence="13">BLCCT55</strain>
    </source>
</reference>
<gene>
    <name evidence="13" type="ORF">ICL16_35415</name>
</gene>
<evidence type="ECO:0000256" key="7">
    <source>
        <dbReference type="ARBA" id="ARBA00022759"/>
    </source>
</evidence>
<dbReference type="Pfam" id="PF22679">
    <property type="entry name" value="T1R_D3-like"/>
    <property type="match status" value="1"/>
</dbReference>
<evidence type="ECO:0000256" key="2">
    <source>
        <dbReference type="ARBA" id="ARBA00008598"/>
    </source>
</evidence>
<evidence type="ECO:0000256" key="5">
    <source>
        <dbReference type="ARBA" id="ARBA00022741"/>
    </source>
</evidence>
<dbReference type="InterPro" id="IPR055180">
    <property type="entry name" value="HsdR_RecA-like_helicase_dom_2"/>
</dbReference>
<keyword evidence="4" id="KW-0540">Nuclease</keyword>
<evidence type="ECO:0000256" key="10">
    <source>
        <dbReference type="ARBA" id="ARBA00023125"/>
    </source>
</evidence>
<dbReference type="SMART" id="SM00487">
    <property type="entry name" value="DEXDc"/>
    <property type="match status" value="1"/>
</dbReference>
<dbReference type="InterPro" id="IPR007409">
    <property type="entry name" value="Restrct_endonuc_type1_HsdR_N"/>
</dbReference>
<dbReference type="InterPro" id="IPR051268">
    <property type="entry name" value="Type-I_R_enzyme_R_subunit"/>
</dbReference>
<dbReference type="AlphaFoldDB" id="A0A8J7CH44"/>
<dbReference type="Pfam" id="PF04313">
    <property type="entry name" value="HSDR_N"/>
    <property type="match status" value="1"/>
</dbReference>
<comment type="catalytic activity">
    <reaction evidence="1">
        <text>Endonucleolytic cleavage of DNA to give random double-stranded fragments with terminal 5'-phosphates, ATP is simultaneously hydrolyzed.</text>
        <dbReference type="EC" id="3.1.21.3"/>
    </reaction>
</comment>
<evidence type="ECO:0000256" key="9">
    <source>
        <dbReference type="ARBA" id="ARBA00022840"/>
    </source>
</evidence>
<dbReference type="GO" id="GO:0009035">
    <property type="term" value="F:type I site-specific deoxyribonuclease activity"/>
    <property type="evidence" value="ECO:0007669"/>
    <property type="project" value="UniProtKB-EC"/>
</dbReference>
<evidence type="ECO:0000256" key="4">
    <source>
        <dbReference type="ARBA" id="ARBA00022722"/>
    </source>
</evidence>
<dbReference type="InterPro" id="IPR021810">
    <property type="entry name" value="T1RH-like_C"/>
</dbReference>
<keyword evidence="8" id="KW-0378">Hydrolase</keyword>
<evidence type="ECO:0000256" key="8">
    <source>
        <dbReference type="ARBA" id="ARBA00022801"/>
    </source>
</evidence>
<evidence type="ECO:0000313" key="14">
    <source>
        <dbReference type="Proteomes" id="UP000629098"/>
    </source>
</evidence>
<dbReference type="EC" id="3.1.21.3" evidence="3"/>
<name>A0A8J7CH44_9CYAN</name>
<dbReference type="EMBL" id="JACXAE010000107">
    <property type="protein sequence ID" value="MBD2777195.1"/>
    <property type="molecule type" value="Genomic_DNA"/>
</dbReference>
<proteinExistence type="inferred from homology"/>
<keyword evidence="14" id="KW-1185">Reference proteome</keyword>
<evidence type="ECO:0000256" key="6">
    <source>
        <dbReference type="ARBA" id="ARBA00022747"/>
    </source>
</evidence>
<dbReference type="CDD" id="cd18030">
    <property type="entry name" value="DEXHc_RE_I_HsdR"/>
    <property type="match status" value="1"/>
</dbReference>
<dbReference type="GO" id="GO:0005524">
    <property type="term" value="F:ATP binding"/>
    <property type="evidence" value="ECO:0007669"/>
    <property type="project" value="UniProtKB-KW"/>
</dbReference>
<dbReference type="Gene3D" id="3.90.1570.50">
    <property type="match status" value="1"/>
</dbReference>
<dbReference type="SUPFAM" id="SSF52540">
    <property type="entry name" value="P-loop containing nucleoside triphosphate hydrolases"/>
    <property type="match status" value="2"/>
</dbReference>
<dbReference type="Pfam" id="PF11867">
    <property type="entry name" value="T1RH-like_C"/>
    <property type="match status" value="1"/>
</dbReference>
<dbReference type="InterPro" id="IPR027417">
    <property type="entry name" value="P-loop_NTPase"/>
</dbReference>
<feature type="region of interest" description="Disordered" evidence="11">
    <location>
        <begin position="412"/>
        <end position="480"/>
    </location>
</feature>
<sequence>MINEYTQVELPLINQLKLMGWQHIEGDINVPYLSERQSFREVLLTERLHNAIRKINLDDNGQNWLDDGRINTAIGALQRLGTAKLMEANQVATDLLLKGTVVEGLDARRAGSRSDRQRDGRIQTVRYIDFDHPERNDFLIINQFRVDVPGGRTYIVPDIVLFVNGIPLVVIECKNPTATEPMAEGITQLRRYSNQREEIEDSEGAEKLFHYNQFLISTFFYKAKVGTIGASYEHYLEWKDTNPIPMAQVAAQLGVTKLTSQQILVAGMLRPEHLLDIVRNFTLFHQSGGKTIKIVARYQQFRAVQQAIRRLQQGQTRQQHGESDQRGGIIWHTQGSGKSLTMVFLVRKLRNLPVLRRFKVVVVTDRVDLERQLSSTASLTNETVLRATNTEELKGLLRQSGADFIFATIQKYQQRDEESQDPPQPPLHSQAPAWERGGEQIPQPPLHYQAGSGEQGGKQKKYTTAKQSPIRKAADKSSSYNVNPNVRRLITETEQFPILNESEDILVLVDEAHRTQGSQLHANLMRSLPNCAKIGFTGTPILVGERKRTYEIFGEFIDRYTIQQSEADGATVPIIYEGRTAEAEVADGRSLDQLFEDMFRNRTPEELAAIRAKYATQGNVLEAPKLIAAKAEDMLRHYIDTVLPNGFKAQIVASSRLAAVRYQQALVAAQQKLVTQLENFELYKVAQNLETREWETNPKSAGFLSRAYSRLEQIKRLEFATVISGSHNDDPTWKQWSDKAKVEEYINRFKKPLVHPDPAKLDNLAFLIVKSMLLTGFDAPIEQVLYLDRMMQGHELLQACARVNRTYSNKSCGFVVDYYGVARHLKEALNVYSAEDIQGALVSLKDELPKLNTRHQRVLAVFQGRGILDIADVDACIDLLQDMKIRAEFVVKLKQFLESLDIVMPRPDALPYIRDAKILGYINKAAANLYRDSQLNLFGMGNKVRQLIDHYIVAKGIDPQVPPISIMDAEFESAVNARTSNRAKASEMEHAARYHISKHFPEDPVYYKKLSQRLEEILENFQDNWAELVETLRHFTQDLRQGRPSDVTGLDAKTQAPFLGILVEEISVDGELPKTELDKLAAITVSMVEQIRREIRIVDFWRNTHAQNVLRGWIVRFLDDHDVIPFQRQQAVSDRILELAKTLHARLTNE</sequence>
<evidence type="ECO:0000259" key="12">
    <source>
        <dbReference type="SMART" id="SM00487"/>
    </source>
</evidence>
<dbReference type="CDD" id="cd22332">
    <property type="entry name" value="HsdR_N"/>
    <property type="match status" value="1"/>
</dbReference>
<comment type="caution">
    <text evidence="13">The sequence shown here is derived from an EMBL/GenBank/DDBJ whole genome shotgun (WGS) entry which is preliminary data.</text>
</comment>
<organism evidence="13 14">
    <name type="scientific">Iningainema tapete BLCC-T55</name>
    <dbReference type="NCBI Taxonomy" id="2748662"/>
    <lineage>
        <taxon>Bacteria</taxon>
        <taxon>Bacillati</taxon>
        <taxon>Cyanobacteriota</taxon>
        <taxon>Cyanophyceae</taxon>
        <taxon>Nostocales</taxon>
        <taxon>Scytonemataceae</taxon>
        <taxon>Iningainema tapete</taxon>
    </lineage>
</organism>
<dbReference type="CDD" id="cd18800">
    <property type="entry name" value="SF2_C_EcoR124I-like"/>
    <property type="match status" value="1"/>
</dbReference>
<keyword evidence="6" id="KW-0680">Restriction system</keyword>
<comment type="similarity">
    <text evidence="2">Belongs to the HsdR family.</text>
</comment>
<protein>
    <recommendedName>
        <fullName evidence="3">type I site-specific deoxyribonuclease</fullName>
        <ecNumber evidence="3">3.1.21.3</ecNumber>
    </recommendedName>
</protein>